<evidence type="ECO:0000313" key="2">
    <source>
        <dbReference type="Proteomes" id="UP000886501"/>
    </source>
</evidence>
<sequence>MRPKSTTSSAVIDRLDRSPTYVDFLNNHLTKNRPVLIGKDLTESWPAFHLWANPSDEGEIDWDYLVNTYGARSISVTDCRAPSTDSCTKDTTLSEVIKGWLRAGDDSAKTDQPLLYVKDWHLARWIPCNPEIQPFYTTPHLFADDWLNYHYCTFTDDDFRFVYLGIQGTSTPFHKDVYDSYSWSTNVTGRKMWTFWAPDNGTRNLPGVELVQEAGETVFVYVAFLRPSSLVQAHGRSCSQSPSGWYHTVENLTACISINHNWCNSVNLPSMYDAICCRIIDVERELEDVRELLSSNAENQEWEVEWMNIVQDVLEKDAGWK</sequence>
<comment type="caution">
    <text evidence="1">The sequence shown here is derived from an EMBL/GenBank/DDBJ whole genome shotgun (WGS) entry which is preliminary data.</text>
</comment>
<dbReference type="Proteomes" id="UP000886501">
    <property type="component" value="Unassembled WGS sequence"/>
</dbReference>
<gene>
    <name evidence="1" type="ORF">BDM02DRAFT_3190775</name>
</gene>
<evidence type="ECO:0000313" key="1">
    <source>
        <dbReference type="EMBL" id="KAF9644269.1"/>
    </source>
</evidence>
<name>A0ACB6Z419_THEGA</name>
<dbReference type="EMBL" id="MU118150">
    <property type="protein sequence ID" value="KAF9644269.1"/>
    <property type="molecule type" value="Genomic_DNA"/>
</dbReference>
<organism evidence="1 2">
    <name type="scientific">Thelephora ganbajun</name>
    <name type="common">Ganba fungus</name>
    <dbReference type="NCBI Taxonomy" id="370292"/>
    <lineage>
        <taxon>Eukaryota</taxon>
        <taxon>Fungi</taxon>
        <taxon>Dikarya</taxon>
        <taxon>Basidiomycota</taxon>
        <taxon>Agaricomycotina</taxon>
        <taxon>Agaricomycetes</taxon>
        <taxon>Thelephorales</taxon>
        <taxon>Thelephoraceae</taxon>
        <taxon>Thelephora</taxon>
    </lineage>
</organism>
<reference evidence="1" key="2">
    <citation type="journal article" date="2020" name="Nat. Commun.">
        <title>Large-scale genome sequencing of mycorrhizal fungi provides insights into the early evolution of symbiotic traits.</title>
        <authorList>
            <person name="Miyauchi S."/>
            <person name="Kiss E."/>
            <person name="Kuo A."/>
            <person name="Drula E."/>
            <person name="Kohler A."/>
            <person name="Sanchez-Garcia M."/>
            <person name="Morin E."/>
            <person name="Andreopoulos B."/>
            <person name="Barry K.W."/>
            <person name="Bonito G."/>
            <person name="Buee M."/>
            <person name="Carver A."/>
            <person name="Chen C."/>
            <person name="Cichocki N."/>
            <person name="Clum A."/>
            <person name="Culley D."/>
            <person name="Crous P.W."/>
            <person name="Fauchery L."/>
            <person name="Girlanda M."/>
            <person name="Hayes R.D."/>
            <person name="Keri Z."/>
            <person name="LaButti K."/>
            <person name="Lipzen A."/>
            <person name="Lombard V."/>
            <person name="Magnuson J."/>
            <person name="Maillard F."/>
            <person name="Murat C."/>
            <person name="Nolan M."/>
            <person name="Ohm R.A."/>
            <person name="Pangilinan J."/>
            <person name="Pereira M.F."/>
            <person name="Perotto S."/>
            <person name="Peter M."/>
            <person name="Pfister S."/>
            <person name="Riley R."/>
            <person name="Sitrit Y."/>
            <person name="Stielow J.B."/>
            <person name="Szollosi G."/>
            <person name="Zifcakova L."/>
            <person name="Stursova M."/>
            <person name="Spatafora J.W."/>
            <person name="Tedersoo L."/>
            <person name="Vaario L.M."/>
            <person name="Yamada A."/>
            <person name="Yan M."/>
            <person name="Wang P."/>
            <person name="Xu J."/>
            <person name="Bruns T."/>
            <person name="Baldrian P."/>
            <person name="Vilgalys R."/>
            <person name="Dunand C."/>
            <person name="Henrissat B."/>
            <person name="Grigoriev I.V."/>
            <person name="Hibbett D."/>
            <person name="Nagy L.G."/>
            <person name="Martin F.M."/>
        </authorList>
    </citation>
    <scope>NUCLEOTIDE SEQUENCE</scope>
    <source>
        <strain evidence="1">P2</strain>
    </source>
</reference>
<keyword evidence="2" id="KW-1185">Reference proteome</keyword>
<protein>
    <submittedName>
        <fullName evidence="1">Clavaminate synthase-like protein</fullName>
    </submittedName>
</protein>
<reference evidence="1" key="1">
    <citation type="submission" date="2019-10" db="EMBL/GenBank/DDBJ databases">
        <authorList>
            <consortium name="DOE Joint Genome Institute"/>
            <person name="Kuo A."/>
            <person name="Miyauchi S."/>
            <person name="Kiss E."/>
            <person name="Drula E."/>
            <person name="Kohler A."/>
            <person name="Sanchez-Garcia M."/>
            <person name="Andreopoulos B."/>
            <person name="Barry K.W."/>
            <person name="Bonito G."/>
            <person name="Buee M."/>
            <person name="Carver A."/>
            <person name="Chen C."/>
            <person name="Cichocki N."/>
            <person name="Clum A."/>
            <person name="Culley D."/>
            <person name="Crous P.W."/>
            <person name="Fauchery L."/>
            <person name="Girlanda M."/>
            <person name="Hayes R."/>
            <person name="Keri Z."/>
            <person name="Labutti K."/>
            <person name="Lipzen A."/>
            <person name="Lombard V."/>
            <person name="Magnuson J."/>
            <person name="Maillard F."/>
            <person name="Morin E."/>
            <person name="Murat C."/>
            <person name="Nolan M."/>
            <person name="Ohm R."/>
            <person name="Pangilinan J."/>
            <person name="Pereira M."/>
            <person name="Perotto S."/>
            <person name="Peter M."/>
            <person name="Riley R."/>
            <person name="Sitrit Y."/>
            <person name="Stielow B."/>
            <person name="Szollosi G."/>
            <person name="Zifcakova L."/>
            <person name="Stursova M."/>
            <person name="Spatafora J.W."/>
            <person name="Tedersoo L."/>
            <person name="Vaario L.-M."/>
            <person name="Yamada A."/>
            <person name="Yan M."/>
            <person name="Wang P."/>
            <person name="Xu J."/>
            <person name="Bruns T."/>
            <person name="Baldrian P."/>
            <person name="Vilgalys R."/>
            <person name="Henrissat B."/>
            <person name="Grigoriev I.V."/>
            <person name="Hibbett D."/>
            <person name="Nagy L.G."/>
            <person name="Martin F.M."/>
        </authorList>
    </citation>
    <scope>NUCLEOTIDE SEQUENCE</scope>
    <source>
        <strain evidence="1">P2</strain>
    </source>
</reference>
<accession>A0ACB6Z419</accession>
<proteinExistence type="predicted"/>